<protein>
    <recommendedName>
        <fullName evidence="1">Tet-like 2OG-Fe(II) oxygenase domain-containing protein</fullName>
    </recommendedName>
</protein>
<dbReference type="GeneID" id="18923673"/>
<feature type="domain" description="Tet-like 2OG-Fe(II) oxygenase" evidence="1">
    <location>
        <begin position="74"/>
        <end position="157"/>
    </location>
</feature>
<dbReference type="RefSeq" id="XP_007413076.1">
    <property type="nucleotide sequence ID" value="XM_007413014.1"/>
</dbReference>
<evidence type="ECO:0000259" key="1">
    <source>
        <dbReference type="Pfam" id="PF20515"/>
    </source>
</evidence>
<dbReference type="KEGG" id="mlr:MELLADRAFT_109165"/>
<name>F4RVJ0_MELLP</name>
<evidence type="ECO:0000313" key="3">
    <source>
        <dbReference type="Proteomes" id="UP000001072"/>
    </source>
</evidence>
<dbReference type="Proteomes" id="UP000001072">
    <property type="component" value="Unassembled WGS sequence"/>
</dbReference>
<keyword evidence="3" id="KW-1185">Reference proteome</keyword>
<dbReference type="VEuPathDB" id="FungiDB:MELLADRAFT_109165"/>
<gene>
    <name evidence="2" type="ORF">MELLADRAFT_109165</name>
</gene>
<proteinExistence type="predicted"/>
<dbReference type="AlphaFoldDB" id="F4RVJ0"/>
<accession>F4RVJ0</accession>
<sequence length="158" mass="17921">MEASENATWIVANEEGGTYIINEKDVAQLPSSNVSLFTKCEKEFTNKITKNEQQRDGWMGGVGMQKCRQDDETAVLEDLYIRRFKDLAEPILITQQDLMHELNTLSFRTLDHEDGINPDGYGGNLTFTLDQFCGVAHTDHDVQNSWSQGLFFPANKEL</sequence>
<evidence type="ECO:0000313" key="2">
    <source>
        <dbReference type="EMBL" id="EGG03629.1"/>
    </source>
</evidence>
<dbReference type="HOGENOM" id="CLU_1669770_0_0_1"/>
<organism evidence="3">
    <name type="scientific">Melampsora larici-populina (strain 98AG31 / pathotype 3-4-7)</name>
    <name type="common">Poplar leaf rust fungus</name>
    <dbReference type="NCBI Taxonomy" id="747676"/>
    <lineage>
        <taxon>Eukaryota</taxon>
        <taxon>Fungi</taxon>
        <taxon>Dikarya</taxon>
        <taxon>Basidiomycota</taxon>
        <taxon>Pucciniomycotina</taxon>
        <taxon>Pucciniomycetes</taxon>
        <taxon>Pucciniales</taxon>
        <taxon>Melampsoraceae</taxon>
        <taxon>Melampsora</taxon>
    </lineage>
</organism>
<reference evidence="3" key="1">
    <citation type="journal article" date="2011" name="Proc. Natl. Acad. Sci. U.S.A.">
        <title>Obligate biotrophy features unraveled by the genomic analysis of rust fungi.</title>
        <authorList>
            <person name="Duplessis S."/>
            <person name="Cuomo C.A."/>
            <person name="Lin Y.-C."/>
            <person name="Aerts A."/>
            <person name="Tisserant E."/>
            <person name="Veneault-Fourrey C."/>
            <person name="Joly D.L."/>
            <person name="Hacquard S."/>
            <person name="Amselem J."/>
            <person name="Cantarel B.L."/>
            <person name="Chiu R."/>
            <person name="Coutinho P.M."/>
            <person name="Feau N."/>
            <person name="Field M."/>
            <person name="Frey P."/>
            <person name="Gelhaye E."/>
            <person name="Goldberg J."/>
            <person name="Grabherr M.G."/>
            <person name="Kodira C.D."/>
            <person name="Kohler A."/>
            <person name="Kuees U."/>
            <person name="Lindquist E.A."/>
            <person name="Lucas S.M."/>
            <person name="Mago R."/>
            <person name="Mauceli E."/>
            <person name="Morin E."/>
            <person name="Murat C."/>
            <person name="Pangilinan J.L."/>
            <person name="Park R."/>
            <person name="Pearson M."/>
            <person name="Quesneville H."/>
            <person name="Rouhier N."/>
            <person name="Sakthikumar S."/>
            <person name="Salamov A.A."/>
            <person name="Schmutz J."/>
            <person name="Selles B."/>
            <person name="Shapiro H."/>
            <person name="Tanguay P."/>
            <person name="Tuskan G.A."/>
            <person name="Henrissat B."/>
            <person name="Van de Peer Y."/>
            <person name="Rouze P."/>
            <person name="Ellis J.G."/>
            <person name="Dodds P.N."/>
            <person name="Schein J.E."/>
            <person name="Zhong S."/>
            <person name="Hamelin R.C."/>
            <person name="Grigoriev I.V."/>
            <person name="Szabo L.J."/>
            <person name="Martin F."/>
        </authorList>
    </citation>
    <scope>NUCLEOTIDE SEQUENCE [LARGE SCALE GENOMIC DNA]</scope>
    <source>
        <strain evidence="3">98AG31 / pathotype 3-4-7</strain>
    </source>
</reference>
<dbReference type="Pfam" id="PF20515">
    <property type="entry name" value="2OG-FeII_Oxy_6"/>
    <property type="match status" value="1"/>
</dbReference>
<dbReference type="EMBL" id="GL883123">
    <property type="protein sequence ID" value="EGG03629.1"/>
    <property type="molecule type" value="Genomic_DNA"/>
</dbReference>
<dbReference type="InParanoid" id="F4RVJ0"/>
<dbReference type="InterPro" id="IPR046798">
    <property type="entry name" value="2OG-FeII_Oxy_6"/>
</dbReference>